<evidence type="ECO:0000313" key="3">
    <source>
        <dbReference type="Proteomes" id="UP001220509"/>
    </source>
</evidence>
<organism evidence="2 3">
    <name type="scientific">Paenibacillus kyungheensis</name>
    <dbReference type="NCBI Taxonomy" id="1452732"/>
    <lineage>
        <taxon>Bacteria</taxon>
        <taxon>Bacillati</taxon>
        <taxon>Bacillota</taxon>
        <taxon>Bacilli</taxon>
        <taxon>Bacillales</taxon>
        <taxon>Paenibacillaceae</taxon>
        <taxon>Paenibacillus</taxon>
    </lineage>
</organism>
<keyword evidence="3" id="KW-1185">Reference proteome</keyword>
<name>A0AAX3M692_9BACL</name>
<dbReference type="AlphaFoldDB" id="A0AAX3M692"/>
<dbReference type="KEGG" id="pka:PQ456_09500"/>
<protein>
    <submittedName>
        <fullName evidence="2">Uncharacterized protein</fullName>
    </submittedName>
</protein>
<proteinExistence type="predicted"/>
<feature type="region of interest" description="Disordered" evidence="1">
    <location>
        <begin position="1"/>
        <end position="69"/>
    </location>
</feature>
<sequence length="69" mass="7726">MDVQDKLTQPTSGSAKDKKRNRRKWINKLRNELRLPGAPSPSPKNESQRMPTPTMSNTASWGCGSRLTS</sequence>
<feature type="compositionally biased region" description="Polar residues" evidence="1">
    <location>
        <begin position="1"/>
        <end position="14"/>
    </location>
</feature>
<gene>
    <name evidence="2" type="ORF">PQ456_09500</name>
</gene>
<dbReference type="Proteomes" id="UP001220509">
    <property type="component" value="Chromosome"/>
</dbReference>
<reference evidence="2 3" key="1">
    <citation type="submission" date="2023-02" db="EMBL/GenBank/DDBJ databases">
        <title>Genome sequence of Paenibacillus kyungheensis KACC 18744.</title>
        <authorList>
            <person name="Kim S."/>
            <person name="Heo J."/>
            <person name="Kwon S.-W."/>
        </authorList>
    </citation>
    <scope>NUCLEOTIDE SEQUENCE [LARGE SCALE GENOMIC DNA]</scope>
    <source>
        <strain evidence="2 3">KACC 18744</strain>
    </source>
</reference>
<feature type="compositionally biased region" description="Basic residues" evidence="1">
    <location>
        <begin position="17"/>
        <end position="27"/>
    </location>
</feature>
<dbReference type="RefSeq" id="WP_204824447.1">
    <property type="nucleotide sequence ID" value="NZ_CP117416.1"/>
</dbReference>
<feature type="compositionally biased region" description="Polar residues" evidence="1">
    <location>
        <begin position="43"/>
        <end position="69"/>
    </location>
</feature>
<dbReference type="EMBL" id="CP117416">
    <property type="protein sequence ID" value="WCT57722.1"/>
    <property type="molecule type" value="Genomic_DNA"/>
</dbReference>
<evidence type="ECO:0000313" key="2">
    <source>
        <dbReference type="EMBL" id="WCT57722.1"/>
    </source>
</evidence>
<evidence type="ECO:0000256" key="1">
    <source>
        <dbReference type="SAM" id="MobiDB-lite"/>
    </source>
</evidence>
<accession>A0AAX3M692</accession>